<dbReference type="InterPro" id="IPR008334">
    <property type="entry name" value="5'-Nucleotdase_C"/>
</dbReference>
<dbReference type="Gene3D" id="3.60.21.10">
    <property type="match status" value="1"/>
</dbReference>
<sequence length="676" mass="71367">MKKWFILLLTLCVALSSLTPFALSEADSTITLTILHTNDTHGSGISASTESMIRFSQIPAMKDVFENVVLVDAGDFSAGTVYASLTNGLATINAMRLLEYDAVVLGNHEFTANRSMFIDALTEEASEQTVGEPVALVNANVTGDEQLESLPEYIIIEREGVKIGIFGVTTPSTVITASPSACEGLTFENVSAASQRCVDALNAEGAQVIICLAHLGYDTGDQGADGITSNAIAANVEGIDVIIDGHAHQTLMGADAIRIDDTLIVSTGTAMANVGWVELCVDANTHEVLSSESASISAADALNFYAEDDVVHAYLDGVVNQVDTEAGEVFANISMGLYGGNYTNGNITASIARRGETNANSMMADAKLAAAKEFFAGSEYEDLPIVALLCGGSCRSSIAAGDVAYSDVMSLFLSGGMGSSGLYVKTTGAVLWEAIEWGLSALTDQNPETGEIYANGSYHGRFPNLAGVSYVYDIRNEPSTPIDYTSDTYAMGSRLVSVTLDDGTEITPDSDLELVMCISSYELEGGDGYYCFAAAEEAGLLTEIGEATVTSLEATTQYMAQLYAETGDVYYPLNSSRVTVIGDYSADSFKSTVTVVDAENAVLGGIDVDLYVNYGEADGIEWELVGSYTTDASGSFAVQLRNGPQETRVEANGISSDIKYVDNYAGLINTTLTLNS</sequence>
<dbReference type="Proteomes" id="UP000824260">
    <property type="component" value="Unassembled WGS sequence"/>
</dbReference>
<dbReference type="PANTHER" id="PTHR11575:SF24">
    <property type="entry name" value="5'-NUCLEOTIDASE"/>
    <property type="match status" value="1"/>
</dbReference>
<name>A0A9D1CXN6_9FIRM</name>
<evidence type="ECO:0000259" key="3">
    <source>
        <dbReference type="Pfam" id="PF00149"/>
    </source>
</evidence>
<evidence type="ECO:0000313" key="6">
    <source>
        <dbReference type="Proteomes" id="UP000824260"/>
    </source>
</evidence>
<dbReference type="CDD" id="cd00845">
    <property type="entry name" value="MPP_UshA_N_like"/>
    <property type="match status" value="1"/>
</dbReference>
<evidence type="ECO:0000313" key="5">
    <source>
        <dbReference type="EMBL" id="HIQ83494.1"/>
    </source>
</evidence>
<feature type="chain" id="PRO_5039758010" evidence="2">
    <location>
        <begin position="23"/>
        <end position="676"/>
    </location>
</feature>
<dbReference type="Pfam" id="PF02872">
    <property type="entry name" value="5_nucleotid_C"/>
    <property type="match status" value="1"/>
</dbReference>
<evidence type="ECO:0000256" key="2">
    <source>
        <dbReference type="RuleBase" id="RU362119"/>
    </source>
</evidence>
<feature type="signal peptide" evidence="2">
    <location>
        <begin position="1"/>
        <end position="22"/>
    </location>
</feature>
<dbReference type="EMBL" id="DVFZ01000100">
    <property type="protein sequence ID" value="HIQ83494.1"/>
    <property type="molecule type" value="Genomic_DNA"/>
</dbReference>
<comment type="similarity">
    <text evidence="2">Belongs to the 5'-nucleotidase family.</text>
</comment>
<dbReference type="Gene3D" id="3.90.780.10">
    <property type="entry name" value="5'-Nucleotidase, C-terminal domain"/>
    <property type="match status" value="1"/>
</dbReference>
<dbReference type="GO" id="GO:0016787">
    <property type="term" value="F:hydrolase activity"/>
    <property type="evidence" value="ECO:0007669"/>
    <property type="project" value="UniProtKB-KW"/>
</dbReference>
<dbReference type="GO" id="GO:0000166">
    <property type="term" value="F:nucleotide binding"/>
    <property type="evidence" value="ECO:0007669"/>
    <property type="project" value="UniProtKB-KW"/>
</dbReference>
<gene>
    <name evidence="5" type="ORF">IAA52_10390</name>
</gene>
<dbReference type="InterPro" id="IPR029052">
    <property type="entry name" value="Metallo-depent_PP-like"/>
</dbReference>
<accession>A0A9D1CXN6</accession>
<protein>
    <submittedName>
        <fullName evidence="5">Bifunctional metallophosphatase/5'-nucleotidase</fullName>
    </submittedName>
</protein>
<dbReference type="PANTHER" id="PTHR11575">
    <property type="entry name" value="5'-NUCLEOTIDASE-RELATED"/>
    <property type="match status" value="1"/>
</dbReference>
<reference evidence="5" key="1">
    <citation type="submission" date="2020-10" db="EMBL/GenBank/DDBJ databases">
        <authorList>
            <person name="Gilroy R."/>
        </authorList>
    </citation>
    <scope>NUCLEOTIDE SEQUENCE</scope>
    <source>
        <strain evidence="5">ChiSjej6B24-2974</strain>
    </source>
</reference>
<dbReference type="SUPFAM" id="SSF56300">
    <property type="entry name" value="Metallo-dependent phosphatases"/>
    <property type="match status" value="1"/>
</dbReference>
<keyword evidence="2" id="KW-0378">Hydrolase</keyword>
<dbReference type="InterPro" id="IPR004843">
    <property type="entry name" value="Calcineurin-like_PHP"/>
</dbReference>
<reference evidence="5" key="2">
    <citation type="journal article" date="2021" name="PeerJ">
        <title>Extensive microbial diversity within the chicken gut microbiome revealed by metagenomics and culture.</title>
        <authorList>
            <person name="Gilroy R."/>
            <person name="Ravi A."/>
            <person name="Getino M."/>
            <person name="Pursley I."/>
            <person name="Horton D.L."/>
            <person name="Alikhan N.F."/>
            <person name="Baker D."/>
            <person name="Gharbi K."/>
            <person name="Hall N."/>
            <person name="Watson M."/>
            <person name="Adriaenssens E.M."/>
            <person name="Foster-Nyarko E."/>
            <person name="Jarju S."/>
            <person name="Secka A."/>
            <person name="Antonio M."/>
            <person name="Oren A."/>
            <person name="Chaudhuri R.R."/>
            <person name="La Ragione R."/>
            <person name="Hildebrand F."/>
            <person name="Pallen M.J."/>
        </authorList>
    </citation>
    <scope>NUCLEOTIDE SEQUENCE</scope>
    <source>
        <strain evidence="5">ChiSjej6B24-2974</strain>
    </source>
</reference>
<dbReference type="AlphaFoldDB" id="A0A9D1CXN6"/>
<feature type="domain" description="5'-Nucleotidase C-terminal" evidence="4">
    <location>
        <begin position="347"/>
        <end position="533"/>
    </location>
</feature>
<dbReference type="SUPFAM" id="SSF55816">
    <property type="entry name" value="5'-nucleotidase (syn. UDP-sugar hydrolase), C-terminal domain"/>
    <property type="match status" value="1"/>
</dbReference>
<keyword evidence="2" id="KW-0547">Nucleotide-binding</keyword>
<dbReference type="Pfam" id="PF00149">
    <property type="entry name" value="Metallophos"/>
    <property type="match status" value="1"/>
</dbReference>
<evidence type="ECO:0000259" key="4">
    <source>
        <dbReference type="Pfam" id="PF02872"/>
    </source>
</evidence>
<dbReference type="PRINTS" id="PR01607">
    <property type="entry name" value="APYRASEFAMLY"/>
</dbReference>
<dbReference type="InterPro" id="IPR036907">
    <property type="entry name" value="5'-Nucleotdase_C_sf"/>
</dbReference>
<dbReference type="InterPro" id="IPR006179">
    <property type="entry name" value="5_nucleotidase/apyrase"/>
</dbReference>
<dbReference type="GO" id="GO:0009166">
    <property type="term" value="P:nucleotide catabolic process"/>
    <property type="evidence" value="ECO:0007669"/>
    <property type="project" value="InterPro"/>
</dbReference>
<organism evidence="5 6">
    <name type="scientific">Candidatus Pullichristensenella stercorigallinarum</name>
    <dbReference type="NCBI Taxonomy" id="2840909"/>
    <lineage>
        <taxon>Bacteria</taxon>
        <taxon>Bacillati</taxon>
        <taxon>Bacillota</taxon>
        <taxon>Clostridia</taxon>
        <taxon>Candidatus Pullichristensenella</taxon>
    </lineage>
</organism>
<keyword evidence="1 2" id="KW-0732">Signal</keyword>
<comment type="caution">
    <text evidence="5">The sequence shown here is derived from an EMBL/GenBank/DDBJ whole genome shotgun (WGS) entry which is preliminary data.</text>
</comment>
<evidence type="ECO:0000256" key="1">
    <source>
        <dbReference type="ARBA" id="ARBA00022729"/>
    </source>
</evidence>
<feature type="domain" description="Calcineurin-like phosphoesterase" evidence="3">
    <location>
        <begin position="33"/>
        <end position="249"/>
    </location>
</feature>
<proteinExistence type="inferred from homology"/>